<accession>A0A2G4RCY6</accession>
<proteinExistence type="predicted"/>
<keyword evidence="2" id="KW-0067">ATP-binding</keyword>
<dbReference type="GO" id="GO:0051301">
    <property type="term" value="P:cell division"/>
    <property type="evidence" value="ECO:0007669"/>
    <property type="project" value="UniProtKB-KW"/>
</dbReference>
<gene>
    <name evidence="3" type="ORF">CSR02_07220</name>
</gene>
<comment type="caution">
    <text evidence="3">The sequence shown here is derived from an EMBL/GenBank/DDBJ whole genome shotgun (WGS) entry which is preliminary data.</text>
</comment>
<dbReference type="GO" id="GO:0005524">
    <property type="term" value="F:ATP binding"/>
    <property type="evidence" value="ECO:0007669"/>
    <property type="project" value="UniProtKB-KW"/>
</dbReference>
<evidence type="ECO:0000313" key="4">
    <source>
        <dbReference type="Proteomes" id="UP000228751"/>
    </source>
</evidence>
<dbReference type="Proteomes" id="UP000228751">
    <property type="component" value="Unassembled WGS sequence"/>
</dbReference>
<evidence type="ECO:0000256" key="2">
    <source>
        <dbReference type="ARBA" id="ARBA00022840"/>
    </source>
</evidence>
<dbReference type="Pfam" id="PF03969">
    <property type="entry name" value="AFG1_ATPase"/>
    <property type="match status" value="1"/>
</dbReference>
<dbReference type="NCBIfam" id="NF040713">
    <property type="entry name" value="ZapE"/>
    <property type="match status" value="1"/>
</dbReference>
<dbReference type="OrthoDB" id="9774491at2"/>
<keyword evidence="4" id="KW-1185">Reference proteome</keyword>
<dbReference type="InterPro" id="IPR005654">
    <property type="entry name" value="ATPase_AFG1-like"/>
</dbReference>
<keyword evidence="3" id="KW-0131">Cell cycle</keyword>
<protein>
    <submittedName>
        <fullName evidence="3">Cell division protein ZapE</fullName>
    </submittedName>
</protein>
<dbReference type="GO" id="GO:0005737">
    <property type="term" value="C:cytoplasm"/>
    <property type="evidence" value="ECO:0007669"/>
    <property type="project" value="TreeGrafter"/>
</dbReference>
<evidence type="ECO:0000313" key="3">
    <source>
        <dbReference type="EMBL" id="PHY94422.1"/>
    </source>
</evidence>
<dbReference type="InterPro" id="IPR027417">
    <property type="entry name" value="P-loop_NTPase"/>
</dbReference>
<keyword evidence="3" id="KW-0132">Cell division</keyword>
<dbReference type="EMBL" id="PEBQ01000093">
    <property type="protein sequence ID" value="PHY94422.1"/>
    <property type="molecule type" value="Genomic_DNA"/>
</dbReference>
<dbReference type="AlphaFoldDB" id="A0A2G4RCY6"/>
<dbReference type="GO" id="GO:0016887">
    <property type="term" value="F:ATP hydrolysis activity"/>
    <property type="evidence" value="ECO:0007669"/>
    <property type="project" value="InterPro"/>
</dbReference>
<dbReference type="PANTHER" id="PTHR12169">
    <property type="entry name" value="ATPASE N2B"/>
    <property type="match status" value="1"/>
</dbReference>
<name>A0A2G4RCY6_9PROT</name>
<dbReference type="Gene3D" id="3.40.50.300">
    <property type="entry name" value="P-loop containing nucleotide triphosphate hydrolases"/>
    <property type="match status" value="1"/>
</dbReference>
<keyword evidence="1" id="KW-0547">Nucleotide-binding</keyword>
<dbReference type="SUPFAM" id="SSF52540">
    <property type="entry name" value="P-loop containing nucleoside triphosphate hydrolases"/>
    <property type="match status" value="1"/>
</dbReference>
<organism evidence="3 4">
    <name type="scientific">Acetobacter pomorum</name>
    <dbReference type="NCBI Taxonomy" id="65959"/>
    <lineage>
        <taxon>Bacteria</taxon>
        <taxon>Pseudomonadati</taxon>
        <taxon>Pseudomonadota</taxon>
        <taxon>Alphaproteobacteria</taxon>
        <taxon>Acetobacterales</taxon>
        <taxon>Acetobacteraceae</taxon>
        <taxon>Acetobacter</taxon>
    </lineage>
</organism>
<evidence type="ECO:0000256" key="1">
    <source>
        <dbReference type="ARBA" id="ARBA00022741"/>
    </source>
</evidence>
<reference evidence="3 4" key="1">
    <citation type="submission" date="2017-10" db="EMBL/GenBank/DDBJ databases">
        <title>Genomic analysis of the genus Acetobacter.</title>
        <authorList>
            <person name="Kim K.H."/>
            <person name="Chun B.H."/>
            <person name="Son A.R."/>
            <person name="Jeon C.O."/>
        </authorList>
    </citation>
    <scope>NUCLEOTIDE SEQUENCE [LARGE SCALE GENOMIC DNA]</scope>
    <source>
        <strain evidence="3 4">LHT 2458</strain>
    </source>
</reference>
<dbReference type="PANTHER" id="PTHR12169:SF6">
    <property type="entry name" value="AFG1-LIKE ATPASE"/>
    <property type="match status" value="1"/>
</dbReference>
<sequence length="451" mass="49525">MWSEPITTASDVALFVTTRLGEACTLAEYAVEPLSGRIMTQTDMNGAAAATRLGPLAVYQQRIAAGELKSDPDQLRVVTRLNTLWKELAAMPASAAAPPSTNGLESRAKGFLAGLARKLRSQPEDIAANWPVRPRGLYIVGRVGRGKTMVMDLFYACAPVQKKERIHFLRFMQDVHRDLHDLKAANPNMADPIPPLAKTIASKAQLLCFDEFQVNDIADAMILGRLFEALFANGVVIVATSNTEPSQLFQNRPGADAFKPFIAIIQRELDTIELDSPRDYRRGREQDRETWIVPADSQAKSRLDRIFARYAGDEKPAPVALKFSGRVFEVDQAAGPVCRFDFNSLCGKPRGPNDYLALAKRFPVVMIDNIPCMGQDDANLARRFITLIDALYDNGNLLFASADAQPDQLFTDGDGADAFARTASRLAEMGSESWLEHGAQAAQQAHSLSRA</sequence>
<dbReference type="RefSeq" id="WP_099541069.1">
    <property type="nucleotide sequence ID" value="NZ_PEBQ01000093.1"/>
</dbReference>